<dbReference type="GO" id="GO:0050660">
    <property type="term" value="F:flavin adenine dinucleotide binding"/>
    <property type="evidence" value="ECO:0007669"/>
    <property type="project" value="InterPro"/>
</dbReference>
<name>A0A0G2HU07_9PEZI</name>
<keyword evidence="3" id="KW-0285">Flavoprotein</keyword>
<comment type="cofactor">
    <cofactor evidence="3">
        <name>FAD</name>
        <dbReference type="ChEBI" id="CHEBI:57692"/>
    </cofactor>
</comment>
<dbReference type="EMBL" id="LCUC01000376">
    <property type="protein sequence ID" value="KKY31580.1"/>
    <property type="molecule type" value="Genomic_DNA"/>
</dbReference>
<dbReference type="PANTHER" id="PTHR11552">
    <property type="entry name" value="GLUCOSE-METHANOL-CHOLINE GMC OXIDOREDUCTASE"/>
    <property type="match status" value="1"/>
</dbReference>
<dbReference type="InterPro" id="IPR000172">
    <property type="entry name" value="GMC_OxRdtase_N"/>
</dbReference>
<dbReference type="GO" id="GO:0044550">
    <property type="term" value="P:secondary metabolite biosynthetic process"/>
    <property type="evidence" value="ECO:0007669"/>
    <property type="project" value="TreeGrafter"/>
</dbReference>
<feature type="active site" description="Proton donor" evidence="2">
    <location>
        <position position="555"/>
    </location>
</feature>
<gene>
    <name evidence="7" type="ORF">UCDDA912_g08474</name>
</gene>
<evidence type="ECO:0000313" key="7">
    <source>
        <dbReference type="EMBL" id="KKY31580.1"/>
    </source>
</evidence>
<evidence type="ECO:0000256" key="2">
    <source>
        <dbReference type="PIRSR" id="PIRSR000137-1"/>
    </source>
</evidence>
<protein>
    <submittedName>
        <fullName evidence="7">Putative choline dehydrogenase</fullName>
    </submittedName>
</protein>
<evidence type="ECO:0000259" key="6">
    <source>
        <dbReference type="Pfam" id="PF05199"/>
    </source>
</evidence>
<dbReference type="Gene3D" id="3.50.50.60">
    <property type="entry name" value="FAD/NAD(P)-binding domain"/>
    <property type="match status" value="1"/>
</dbReference>
<proteinExistence type="inferred from homology"/>
<dbReference type="SUPFAM" id="SSF51905">
    <property type="entry name" value="FAD/NAD(P)-binding domain"/>
    <property type="match status" value="1"/>
</dbReference>
<organism evidence="7 8">
    <name type="scientific">Diaporthe ampelina</name>
    <dbReference type="NCBI Taxonomy" id="1214573"/>
    <lineage>
        <taxon>Eukaryota</taxon>
        <taxon>Fungi</taxon>
        <taxon>Dikarya</taxon>
        <taxon>Ascomycota</taxon>
        <taxon>Pezizomycotina</taxon>
        <taxon>Sordariomycetes</taxon>
        <taxon>Sordariomycetidae</taxon>
        <taxon>Diaporthales</taxon>
        <taxon>Diaporthaceae</taxon>
        <taxon>Diaporthe</taxon>
    </lineage>
</organism>
<feature type="chain" id="PRO_5002545557" evidence="4">
    <location>
        <begin position="21"/>
        <end position="618"/>
    </location>
</feature>
<dbReference type="Pfam" id="PF00732">
    <property type="entry name" value="GMC_oxred_N"/>
    <property type="match status" value="1"/>
</dbReference>
<dbReference type="InterPro" id="IPR012132">
    <property type="entry name" value="GMC_OxRdtase"/>
</dbReference>
<dbReference type="PANTHER" id="PTHR11552:SF115">
    <property type="entry name" value="DEHYDROGENASE XPTC-RELATED"/>
    <property type="match status" value="1"/>
</dbReference>
<feature type="signal peptide" evidence="4">
    <location>
        <begin position="1"/>
        <end position="20"/>
    </location>
</feature>
<keyword evidence="4" id="KW-0732">Signal</keyword>
<feature type="binding site" evidence="3">
    <location>
        <position position="109"/>
    </location>
    <ligand>
        <name>FAD</name>
        <dbReference type="ChEBI" id="CHEBI:57692"/>
    </ligand>
</feature>
<dbReference type="Gene3D" id="3.30.560.10">
    <property type="entry name" value="Glucose Oxidase, domain 3"/>
    <property type="match status" value="1"/>
</dbReference>
<dbReference type="SUPFAM" id="SSF54373">
    <property type="entry name" value="FAD-linked reductases, C-terminal domain"/>
    <property type="match status" value="1"/>
</dbReference>
<feature type="domain" description="Glucose-methanol-choline oxidoreductase N-terminal" evidence="5">
    <location>
        <begin position="29"/>
        <end position="345"/>
    </location>
</feature>
<evidence type="ECO:0000256" key="3">
    <source>
        <dbReference type="PIRSR" id="PIRSR000137-2"/>
    </source>
</evidence>
<keyword evidence="3" id="KW-0274">FAD</keyword>
<dbReference type="AlphaFoldDB" id="A0A0G2HU07"/>
<dbReference type="PIRSF" id="PIRSF000137">
    <property type="entry name" value="Alcohol_oxidase"/>
    <property type="match status" value="1"/>
</dbReference>
<sequence>MVKLLSWGAVCVSAALVASATTENADAAYDYVIVGGGLTGLVAAARLSEDADVSVLVLDYGRFDRSNKTYIPYYATVINTSGPSNLRDISSVPEPGLGNLTFGVRVSQVIGGGSQVNGMTWDYPSVADIDTFEALGNPGWGWEGLNPYMRKSVTFTAPNPEVEAKYNYSYDISAWGQDGPAQASYPEWQAPDLYKIIEAFDELGLPFVEEHATGKAVGHYWAPSSIDPANKTRSSSLYSYYDRVSSRSNLKLLPMHQVREILFDNTTSSSNSSLVATGVKVLNRSNNDTLVFSANKEVILAAGGVFTPQLLQLSGIGPKGVLEAAGVETKIDFPAVGSNFQDHPVGYISWTVNNSFPSPSEPSTNTTFLNEAYDLYHQNHTGPLTKAQATYIAFPSLGMLTNASESLVDSLEAQDPSAHLPPIYADSPDLRAGFERQRAALAAALRSGTVAAAELPAAGGGVMANVITKPLSRGTVHLDASDPHGVPLVLHNALANPFDRSVLFAAVGYTRRVYGSGAAASMSPVEVAPGAAATTEEAVVEALLAAGLLGPTFAHPSCSCPMMPRELGGVVDPGLRVYGTERLSIIDASILPVIPAAHLQATMYAVAEKASDIIKNRA</sequence>
<accession>A0A0G2HU07</accession>
<keyword evidence="8" id="KW-1185">Reference proteome</keyword>
<feature type="domain" description="Glucose-methanol-choline oxidoreductase C-terminal" evidence="6">
    <location>
        <begin position="470"/>
        <end position="607"/>
    </location>
</feature>
<feature type="binding site" evidence="3">
    <location>
        <position position="258"/>
    </location>
    <ligand>
        <name>FAD</name>
        <dbReference type="ChEBI" id="CHEBI:57692"/>
    </ligand>
</feature>
<reference evidence="7 8" key="2">
    <citation type="submission" date="2015-05" db="EMBL/GenBank/DDBJ databases">
        <authorList>
            <person name="Morales-Cruz A."/>
            <person name="Amrine K.C."/>
            <person name="Cantu D."/>
        </authorList>
    </citation>
    <scope>NUCLEOTIDE SEQUENCE [LARGE SCALE GENOMIC DNA]</scope>
    <source>
        <strain evidence="7">DA912</strain>
    </source>
</reference>
<dbReference type="Proteomes" id="UP000034680">
    <property type="component" value="Unassembled WGS sequence"/>
</dbReference>
<dbReference type="OrthoDB" id="269227at2759"/>
<dbReference type="InterPro" id="IPR007867">
    <property type="entry name" value="GMC_OxRtase_C"/>
</dbReference>
<evidence type="ECO:0000256" key="1">
    <source>
        <dbReference type="ARBA" id="ARBA00010790"/>
    </source>
</evidence>
<dbReference type="Pfam" id="PF05199">
    <property type="entry name" value="GMC_oxred_C"/>
    <property type="match status" value="1"/>
</dbReference>
<comment type="caution">
    <text evidence="7">The sequence shown here is derived from an EMBL/GenBank/DDBJ whole genome shotgun (WGS) entry which is preliminary data.</text>
</comment>
<dbReference type="InterPro" id="IPR036188">
    <property type="entry name" value="FAD/NAD-bd_sf"/>
</dbReference>
<evidence type="ECO:0000256" key="4">
    <source>
        <dbReference type="SAM" id="SignalP"/>
    </source>
</evidence>
<reference evidence="7 8" key="1">
    <citation type="submission" date="2015-05" db="EMBL/GenBank/DDBJ databases">
        <title>Distinctive expansion of gene families associated with plant cell wall degradation and secondary metabolism in the genomes of grapevine trunk pathogens.</title>
        <authorList>
            <person name="Lawrence D.P."/>
            <person name="Travadon R."/>
            <person name="Rolshausen P.E."/>
            <person name="Baumgartner K."/>
        </authorList>
    </citation>
    <scope>NUCLEOTIDE SEQUENCE [LARGE SCALE GENOMIC DNA]</scope>
    <source>
        <strain evidence="7">DA912</strain>
    </source>
</reference>
<evidence type="ECO:0000313" key="8">
    <source>
        <dbReference type="Proteomes" id="UP000034680"/>
    </source>
</evidence>
<feature type="active site" description="Proton acceptor" evidence="2">
    <location>
        <position position="598"/>
    </location>
</feature>
<dbReference type="GO" id="GO:0016614">
    <property type="term" value="F:oxidoreductase activity, acting on CH-OH group of donors"/>
    <property type="evidence" value="ECO:0007669"/>
    <property type="project" value="InterPro"/>
</dbReference>
<evidence type="ECO:0000259" key="5">
    <source>
        <dbReference type="Pfam" id="PF00732"/>
    </source>
</evidence>
<dbReference type="STRING" id="1214573.A0A0G2HU07"/>
<comment type="similarity">
    <text evidence="1">Belongs to the GMC oxidoreductase family.</text>
</comment>